<dbReference type="RefSeq" id="XP_002111173.1">
    <property type="nucleotide sequence ID" value="XM_002111137.1"/>
</dbReference>
<dbReference type="PANTHER" id="PTHR13073:SF0">
    <property type="entry name" value="BIOGENESIS OF LYSOSOME-RELATED ORGANELLES COMPLEX 1 SUBUNIT 1"/>
    <property type="match status" value="1"/>
</dbReference>
<protein>
    <recommendedName>
        <fullName evidence="2">Biogenesis of lysosome-related organelles complex 1 subunit 1</fullName>
    </recommendedName>
</protein>
<feature type="compositionally biased region" description="Basic residues" evidence="3">
    <location>
        <begin position="1"/>
        <end position="11"/>
    </location>
</feature>
<accession>B3RT81</accession>
<proteinExistence type="inferred from homology"/>
<dbReference type="GeneID" id="6752386"/>
<evidence type="ECO:0000313" key="4">
    <source>
        <dbReference type="EMBL" id="EDV27177.1"/>
    </source>
</evidence>
<organism evidence="4 5">
    <name type="scientific">Trichoplax adhaerens</name>
    <name type="common">Trichoplax reptans</name>
    <dbReference type="NCBI Taxonomy" id="10228"/>
    <lineage>
        <taxon>Eukaryota</taxon>
        <taxon>Metazoa</taxon>
        <taxon>Placozoa</taxon>
        <taxon>Uniplacotomia</taxon>
        <taxon>Trichoplacea</taxon>
        <taxon>Trichoplacidae</taxon>
        <taxon>Trichoplax</taxon>
    </lineage>
</organism>
<dbReference type="AlphaFoldDB" id="B3RT81"/>
<dbReference type="HOGENOM" id="CLU_115602_3_0_1"/>
<dbReference type="OrthoDB" id="20018at2759"/>
<keyword evidence="5" id="KW-1185">Reference proteome</keyword>
<dbReference type="Pfam" id="PF06320">
    <property type="entry name" value="GCN5L1"/>
    <property type="match status" value="1"/>
</dbReference>
<evidence type="ECO:0000256" key="3">
    <source>
        <dbReference type="SAM" id="MobiDB-lite"/>
    </source>
</evidence>
<evidence type="ECO:0000256" key="2">
    <source>
        <dbReference type="ARBA" id="ARBA00019577"/>
    </source>
</evidence>
<sequence>MLSNIVRKHQAKQAAAKEEQEKLKKEAMESCVAFGNALVDKMNTGVATAYQNQKKLDQELKQLQIHTAEYSKVASQWMGLVDGFNQSLKEIGDVENWAKTIENDMQVVCKSLEFAYKGSNEPIDVPSSS</sequence>
<comment type="similarity">
    <text evidence="1">Belongs to the BLOC1S1 family.</text>
</comment>
<dbReference type="eggNOG" id="KOG3390">
    <property type="taxonomic scope" value="Eukaryota"/>
</dbReference>
<name>B3RT81_TRIAD</name>
<dbReference type="GO" id="GO:0031083">
    <property type="term" value="C:BLOC-1 complex"/>
    <property type="evidence" value="ECO:0000318"/>
    <property type="project" value="GO_Central"/>
</dbReference>
<dbReference type="PANTHER" id="PTHR13073">
    <property type="entry name" value="BLOC-1 COMPLEX SUBUNIT 1"/>
    <property type="match status" value="1"/>
</dbReference>
<dbReference type="OMA" id="WMKIMEY"/>
<reference evidence="4 5" key="1">
    <citation type="journal article" date="2008" name="Nature">
        <title>The Trichoplax genome and the nature of placozoans.</title>
        <authorList>
            <person name="Srivastava M."/>
            <person name="Begovic E."/>
            <person name="Chapman J."/>
            <person name="Putnam N.H."/>
            <person name="Hellsten U."/>
            <person name="Kawashima T."/>
            <person name="Kuo A."/>
            <person name="Mitros T."/>
            <person name="Salamov A."/>
            <person name="Carpenter M.L."/>
            <person name="Signorovitch A.Y."/>
            <person name="Moreno M.A."/>
            <person name="Kamm K."/>
            <person name="Grimwood J."/>
            <person name="Schmutz J."/>
            <person name="Shapiro H."/>
            <person name="Grigoriev I.V."/>
            <person name="Buss L.W."/>
            <person name="Schierwater B."/>
            <person name="Dellaporta S.L."/>
            <person name="Rokhsar D.S."/>
        </authorList>
    </citation>
    <scope>NUCLEOTIDE SEQUENCE [LARGE SCALE GENOMIC DNA]</scope>
    <source>
        <strain evidence="4 5">Grell-BS-1999</strain>
    </source>
</reference>
<dbReference type="InterPro" id="IPR009395">
    <property type="entry name" value="BLOC1S1"/>
</dbReference>
<gene>
    <name evidence="4" type="ORF">TRIADDRAFT_54870</name>
</gene>
<feature type="region of interest" description="Disordered" evidence="3">
    <location>
        <begin position="1"/>
        <end position="20"/>
    </location>
</feature>
<dbReference type="InParanoid" id="B3RT81"/>
<dbReference type="PhylomeDB" id="B3RT81"/>
<evidence type="ECO:0000313" key="5">
    <source>
        <dbReference type="Proteomes" id="UP000009022"/>
    </source>
</evidence>
<dbReference type="GO" id="GO:0016197">
    <property type="term" value="P:endosomal transport"/>
    <property type="evidence" value="ECO:0000318"/>
    <property type="project" value="GO_Central"/>
</dbReference>
<dbReference type="CTD" id="6752386"/>
<evidence type="ECO:0000256" key="1">
    <source>
        <dbReference type="ARBA" id="ARBA00007133"/>
    </source>
</evidence>
<dbReference type="STRING" id="10228.B3RT81"/>
<dbReference type="EMBL" id="DS985243">
    <property type="protein sequence ID" value="EDV27177.1"/>
    <property type="molecule type" value="Genomic_DNA"/>
</dbReference>
<dbReference type="FunCoup" id="B3RT81">
    <property type="interactions" value="153"/>
</dbReference>
<dbReference type="KEGG" id="tad:TRIADDRAFT_54870"/>
<dbReference type="Proteomes" id="UP000009022">
    <property type="component" value="Unassembled WGS sequence"/>
</dbReference>